<dbReference type="SUPFAM" id="SSF49899">
    <property type="entry name" value="Concanavalin A-like lectins/glucanases"/>
    <property type="match status" value="1"/>
</dbReference>
<accession>A0ABQ1TZI3</accession>
<dbReference type="RefSeq" id="WP_188812708.1">
    <property type="nucleotide sequence ID" value="NZ_BMHT01000002.1"/>
</dbReference>
<comment type="caution">
    <text evidence="3">The sequence shown here is derived from an EMBL/GenBank/DDBJ whole genome shotgun (WGS) entry which is preliminary data.</text>
</comment>
<dbReference type="Pfam" id="PF01345">
    <property type="entry name" value="DUF11"/>
    <property type="match status" value="1"/>
</dbReference>
<dbReference type="InterPro" id="IPR013320">
    <property type="entry name" value="ConA-like_dom_sf"/>
</dbReference>
<dbReference type="EMBL" id="BMHT01000002">
    <property type="protein sequence ID" value="GGF04951.1"/>
    <property type="molecule type" value="Genomic_DNA"/>
</dbReference>
<reference evidence="4" key="1">
    <citation type="journal article" date="2019" name="Int. J. Syst. Evol. Microbiol.">
        <title>The Global Catalogue of Microorganisms (GCM) 10K type strain sequencing project: providing services to taxonomists for standard genome sequencing and annotation.</title>
        <authorList>
            <consortium name="The Broad Institute Genomics Platform"/>
            <consortium name="The Broad Institute Genome Sequencing Center for Infectious Disease"/>
            <person name="Wu L."/>
            <person name="Ma J."/>
        </authorList>
    </citation>
    <scope>NUCLEOTIDE SEQUENCE [LARGE SCALE GENOMIC DNA]</scope>
    <source>
        <strain evidence="4">CGMCC 1.15197</strain>
    </source>
</reference>
<evidence type="ECO:0000313" key="3">
    <source>
        <dbReference type="EMBL" id="GGF04951.1"/>
    </source>
</evidence>
<dbReference type="Gene3D" id="2.60.120.200">
    <property type="match status" value="1"/>
</dbReference>
<dbReference type="Proteomes" id="UP000632273">
    <property type="component" value="Unassembled WGS sequence"/>
</dbReference>
<evidence type="ECO:0008006" key="5">
    <source>
        <dbReference type="Google" id="ProtNLM"/>
    </source>
</evidence>
<proteinExistence type="predicted"/>
<feature type="domain" description="Secretion system C-terminal sorting" evidence="2">
    <location>
        <begin position="613"/>
        <end position="678"/>
    </location>
</feature>
<keyword evidence="4" id="KW-1185">Reference proteome</keyword>
<protein>
    <recommendedName>
        <fullName evidence="5">T9SS C-terminal target domain-containing protein</fullName>
    </recommendedName>
</protein>
<dbReference type="Pfam" id="PF18962">
    <property type="entry name" value="Por_Secre_tail"/>
    <property type="match status" value="1"/>
</dbReference>
<gene>
    <name evidence="3" type="ORF">GCM10011383_15110</name>
</gene>
<dbReference type="NCBIfam" id="TIGR04183">
    <property type="entry name" value="Por_Secre_tail"/>
    <property type="match status" value="1"/>
</dbReference>
<evidence type="ECO:0000259" key="2">
    <source>
        <dbReference type="Pfam" id="PF18962"/>
    </source>
</evidence>
<dbReference type="Pfam" id="PF17963">
    <property type="entry name" value="Big_9"/>
    <property type="match status" value="1"/>
</dbReference>
<feature type="domain" description="DUF11" evidence="1">
    <location>
        <begin position="392"/>
        <end position="498"/>
    </location>
</feature>
<dbReference type="InterPro" id="IPR001434">
    <property type="entry name" value="OmcB-like_DUF11"/>
</dbReference>
<dbReference type="InterPro" id="IPR013783">
    <property type="entry name" value="Ig-like_fold"/>
</dbReference>
<evidence type="ECO:0000313" key="4">
    <source>
        <dbReference type="Proteomes" id="UP000632273"/>
    </source>
</evidence>
<name>A0ABQ1TZI3_9BACT</name>
<evidence type="ECO:0000259" key="1">
    <source>
        <dbReference type="Pfam" id="PF01345"/>
    </source>
</evidence>
<dbReference type="InterPro" id="IPR026444">
    <property type="entry name" value="Secre_tail"/>
</dbReference>
<sequence>MAQFPRNEAFKSNTAAGFEFGGSARLTGTGATGNDAVGTGYLRLTNASTFQAGYAIDTVGFPSSEGFTISFDFFSYGGDGADGFSVFLVDDDQPGGFRIGATGGALGYAQRNITPVAPGVSRGYLGIGIDEFGNYANDLEGRSGGYPSGIGPGKLVPNAISLRGAGDGSASTDYAYLTGTGPDALGFDLDVPTARAQAGSPDYRRAFIDVVASGAAPNRKYKITVRIQHGTQVRTAVENFFVNIPPERLRLGFASSTGGSTNIHEIRNLNIVQVPYANNDLATTDYNSEPILIKVLDNDEAPGSSIDPSSVDLDPSTSGIQSEIVVPGKGSFSVNSEGVVSFTPSGSFAGIVEVPYTIKSILGDEYTSSPANIRVNVRGADVATTIDGPMAIKPNTWVTYSMATTNEGTLPALAVVPKLQLPMALPASSLMTMSGGDYDPATGMVTFTSIPVLNNGTDAVTNSVTFMVPSSAPATITSVAASNSTVPDPTPDNNTAQLAASVGAPLPVQLMSFKARADQSDALLNWATASETNNARFEVERSADGTHFDRIGQLPGKGTTSQNSSYAYRDHRAGYLGAKAMYYRLRQVDTDGGSQYSKVETVQFSSAKTAISIYPNPAPGTATLDLTDLAPGEYNIQVLDITGRVVFEQMLQGSQQNPLDVQRLVPGSYIVRVRGGATNLALPLVRR</sequence>
<organism evidence="3 4">
    <name type="scientific">Hymenobacter cavernae</name>
    <dbReference type="NCBI Taxonomy" id="2044852"/>
    <lineage>
        <taxon>Bacteria</taxon>
        <taxon>Pseudomonadati</taxon>
        <taxon>Bacteroidota</taxon>
        <taxon>Cytophagia</taxon>
        <taxon>Cytophagales</taxon>
        <taxon>Hymenobacteraceae</taxon>
        <taxon>Hymenobacter</taxon>
    </lineage>
</organism>
<dbReference type="Gene3D" id="2.60.40.10">
    <property type="entry name" value="Immunoglobulins"/>
    <property type="match status" value="1"/>
</dbReference>